<comment type="caution">
    <text evidence="2">The sequence shown here is derived from an EMBL/GenBank/DDBJ whole genome shotgun (WGS) entry which is preliminary data.</text>
</comment>
<keyword evidence="1" id="KW-1133">Transmembrane helix</keyword>
<feature type="transmembrane region" description="Helical" evidence="1">
    <location>
        <begin position="256"/>
        <end position="276"/>
    </location>
</feature>
<keyword evidence="3" id="KW-1185">Reference proteome</keyword>
<organism evidence="2 3">
    <name type="scientific">Parahaliea maris</name>
    <dbReference type="NCBI Taxonomy" id="2716870"/>
    <lineage>
        <taxon>Bacteria</taxon>
        <taxon>Pseudomonadati</taxon>
        <taxon>Pseudomonadota</taxon>
        <taxon>Gammaproteobacteria</taxon>
        <taxon>Cellvibrionales</taxon>
        <taxon>Halieaceae</taxon>
        <taxon>Parahaliea</taxon>
    </lineage>
</organism>
<dbReference type="AlphaFoldDB" id="A0A5C8ZTG8"/>
<feature type="transmembrane region" description="Helical" evidence="1">
    <location>
        <begin position="224"/>
        <end position="244"/>
    </location>
</feature>
<evidence type="ECO:0000256" key="1">
    <source>
        <dbReference type="SAM" id="Phobius"/>
    </source>
</evidence>
<protein>
    <submittedName>
        <fullName evidence="2">Uncharacterized protein</fullName>
    </submittedName>
</protein>
<reference evidence="2 3" key="1">
    <citation type="submission" date="2019-08" db="EMBL/GenBank/DDBJ databases">
        <title>Parahaliea maris sp. nov., isolated from the surface seawater.</title>
        <authorList>
            <person name="Liu Y."/>
        </authorList>
    </citation>
    <scope>NUCLEOTIDE SEQUENCE [LARGE SCALE GENOMIC DNA]</scope>
    <source>
        <strain evidence="2 3">HSLHS9</strain>
    </source>
</reference>
<keyword evidence="1" id="KW-0472">Membrane</keyword>
<dbReference type="RefSeq" id="WP_148069861.1">
    <property type="nucleotide sequence ID" value="NZ_VRZA01000007.1"/>
</dbReference>
<proteinExistence type="predicted"/>
<dbReference type="EMBL" id="VRZA01000007">
    <property type="protein sequence ID" value="TXS90862.1"/>
    <property type="molecule type" value="Genomic_DNA"/>
</dbReference>
<dbReference type="Proteomes" id="UP000321039">
    <property type="component" value="Unassembled WGS sequence"/>
</dbReference>
<sequence>MTTETGKIWLPALKHASITLAIAALLLATIYSVAFFKFHPEFERFNHPDAQPVSIPGKLFKPVVAGGGGIQDNSVIITDFADDKAIIAVPTRFRAEDYPFLKVEMKGLTRFTNARVFWRLASNPEEVYSLPLNRSGDEVTQVAMVYGGDNYKGTVTELIIAFFDGPALGFSNNNEVDIVVGGIELISLGATAVVEQIYEDWFNPPLWQGYSNNIVRGIHENGMIFPNLVLNILVTLSTVVLLTVKYCLPTPWRANLNIAPTVLVVISLCWAMGDVLRWQWRIEQFIDTRERYEGKPLEERIRNNPIRCARFPEDCRADLLPYF</sequence>
<feature type="transmembrane region" description="Helical" evidence="1">
    <location>
        <begin position="16"/>
        <end position="36"/>
    </location>
</feature>
<gene>
    <name evidence="2" type="ORF">FV139_18000</name>
</gene>
<name>A0A5C8ZTG8_9GAMM</name>
<keyword evidence="1" id="KW-0812">Transmembrane</keyword>
<evidence type="ECO:0000313" key="2">
    <source>
        <dbReference type="EMBL" id="TXS90862.1"/>
    </source>
</evidence>
<evidence type="ECO:0000313" key="3">
    <source>
        <dbReference type="Proteomes" id="UP000321039"/>
    </source>
</evidence>
<accession>A0A5C8ZTG8</accession>